<dbReference type="EC" id="2.3.1.48" evidence="2"/>
<evidence type="ECO:0000256" key="2">
    <source>
        <dbReference type="ARBA" id="ARBA00013184"/>
    </source>
</evidence>
<dbReference type="PIRSF" id="PIRSF027124">
    <property type="entry name" value="Histone_acetylase_Rtt109"/>
    <property type="match status" value="1"/>
</dbReference>
<dbReference type="InterPro" id="IPR013178">
    <property type="entry name" value="Histone_AcTrfase_Rtt109/CBP"/>
</dbReference>
<evidence type="ECO:0000256" key="3">
    <source>
        <dbReference type="ARBA" id="ARBA00022679"/>
    </source>
</evidence>
<dbReference type="AlphaFoldDB" id="A0A8J2X6F7"/>
<keyword evidence="3" id="KW-0808">Transferase</keyword>
<keyword evidence="4" id="KW-0227">DNA damage</keyword>
<keyword evidence="12" id="KW-1185">Reference proteome</keyword>
<evidence type="ECO:0000256" key="6">
    <source>
        <dbReference type="ARBA" id="ARBA00023015"/>
    </source>
</evidence>
<proteinExistence type="predicted"/>
<dbReference type="Pfam" id="PF08214">
    <property type="entry name" value="HAT_KAT11"/>
    <property type="match status" value="1"/>
</dbReference>
<keyword evidence="5" id="KW-0007">Acetylation</keyword>
<evidence type="ECO:0000256" key="4">
    <source>
        <dbReference type="ARBA" id="ARBA00022763"/>
    </source>
</evidence>
<evidence type="ECO:0000256" key="7">
    <source>
        <dbReference type="ARBA" id="ARBA00023163"/>
    </source>
</evidence>
<feature type="region of interest" description="Disordered" evidence="10">
    <location>
        <begin position="411"/>
        <end position="432"/>
    </location>
</feature>
<dbReference type="PANTHER" id="PTHR31571">
    <property type="entry name" value="ALTERED INHERITANCE OF MITOCHONDRIA PROTEIN 6"/>
    <property type="match status" value="1"/>
</dbReference>
<evidence type="ECO:0000313" key="12">
    <source>
        <dbReference type="Proteomes" id="UP000019375"/>
    </source>
</evidence>
<evidence type="ECO:0000313" key="11">
    <source>
        <dbReference type="EMBL" id="CDF88373.1"/>
    </source>
</evidence>
<dbReference type="PANTHER" id="PTHR31571:SF2">
    <property type="entry name" value="HISTONE ACETYLTRANSFERASE RTT109"/>
    <property type="match status" value="1"/>
</dbReference>
<dbReference type="GO" id="GO:0005634">
    <property type="term" value="C:nucleus"/>
    <property type="evidence" value="ECO:0007669"/>
    <property type="project" value="UniProtKB-SubCell"/>
</dbReference>
<dbReference type="OrthoDB" id="3361892at2759"/>
<evidence type="ECO:0000256" key="9">
    <source>
        <dbReference type="ARBA" id="ARBA00048940"/>
    </source>
</evidence>
<dbReference type="GO" id="GO:0006974">
    <property type="term" value="P:DNA damage response"/>
    <property type="evidence" value="ECO:0007669"/>
    <property type="project" value="UniProtKB-KW"/>
</dbReference>
<evidence type="ECO:0000256" key="5">
    <source>
        <dbReference type="ARBA" id="ARBA00022990"/>
    </source>
</evidence>
<evidence type="ECO:0000256" key="8">
    <source>
        <dbReference type="ARBA" id="ARBA00023242"/>
    </source>
</evidence>
<dbReference type="PROSITE" id="PS51728">
    <property type="entry name" value="RTT109_HAT"/>
    <property type="match status" value="1"/>
</dbReference>
<keyword evidence="8" id="KW-0539">Nucleus</keyword>
<protein>
    <recommendedName>
        <fullName evidence="2">histone acetyltransferase</fullName>
        <ecNumber evidence="2">2.3.1.48</ecNumber>
    </recommendedName>
</protein>
<accession>A0A8J2X6F7</accession>
<dbReference type="EMBL" id="HG316455">
    <property type="protein sequence ID" value="CDF88373.1"/>
    <property type="molecule type" value="Genomic_DNA"/>
</dbReference>
<dbReference type="InterPro" id="IPR051236">
    <property type="entry name" value="HAT_RTT109-like"/>
</dbReference>
<comment type="subcellular location">
    <subcellularLocation>
        <location evidence="1">Nucleus</location>
    </subcellularLocation>
</comment>
<dbReference type="GO" id="GO:0032931">
    <property type="term" value="F:histone H3K56 acetyltransferase activity"/>
    <property type="evidence" value="ECO:0007669"/>
    <property type="project" value="TreeGrafter"/>
</dbReference>
<keyword evidence="7" id="KW-0804">Transcription</keyword>
<reference evidence="12" key="1">
    <citation type="journal article" date="2013" name="Genome Announc.">
        <title>Genome sequence of the food spoilage yeast Zygosaccharomyces bailii CLIB 213(T).</title>
        <authorList>
            <person name="Galeote V."/>
            <person name="Bigey F."/>
            <person name="Devillers H."/>
            <person name="Neuveglise C."/>
            <person name="Dequin S."/>
        </authorList>
    </citation>
    <scope>NUCLEOTIDE SEQUENCE [LARGE SCALE GENOMIC DNA]</scope>
    <source>
        <strain evidence="12">CLIB 213 / ATCC 58445 / CBS 680 / CCRC 21525 / NBRC 1098 / NCYC 1416 / NRRL Y-2227</strain>
    </source>
</reference>
<dbReference type="InterPro" id="IPR016849">
    <property type="entry name" value="Rtt109"/>
</dbReference>
<name>A0A8J2X6F7_ZYGB2</name>
<organism evidence="11 12">
    <name type="scientific">Zygosaccharomyces bailii (strain CLIB 213 / ATCC 58445 / CBS 680 / BCRC 21525 / NBRC 1098 / NCYC 1416 / NRRL Y-2227)</name>
    <dbReference type="NCBI Taxonomy" id="1333698"/>
    <lineage>
        <taxon>Eukaryota</taxon>
        <taxon>Fungi</taxon>
        <taxon>Dikarya</taxon>
        <taxon>Ascomycota</taxon>
        <taxon>Saccharomycotina</taxon>
        <taxon>Saccharomycetes</taxon>
        <taxon>Saccharomycetales</taxon>
        <taxon>Saccharomycetaceae</taxon>
        <taxon>Zygosaccharomyces</taxon>
    </lineage>
</organism>
<dbReference type="GO" id="GO:0006355">
    <property type="term" value="P:regulation of DNA-templated transcription"/>
    <property type="evidence" value="ECO:0007669"/>
    <property type="project" value="InterPro"/>
</dbReference>
<dbReference type="Proteomes" id="UP000019375">
    <property type="component" value="Unassembled WGS sequence"/>
</dbReference>
<evidence type="ECO:0000256" key="10">
    <source>
        <dbReference type="SAM" id="MobiDB-lite"/>
    </source>
</evidence>
<dbReference type="SMART" id="SM01250">
    <property type="entry name" value="KAT11"/>
    <property type="match status" value="1"/>
</dbReference>
<gene>
    <name evidence="11" type="ORF">BN860_08724g</name>
</gene>
<keyword evidence="6" id="KW-0805">Transcription regulation</keyword>
<sequence length="432" mass="49814">MNQIHPQGLPKLLASCLPQDERFFVLQLQSVPTETHPIVTPKAKCESPLTVKVQHFFALFHHEKIVYALEVYVYLTLWFDSDCSAERLIFISKADTTGYCDVKLSFKELTKTLIEYLTSIDPNYYLHRIKPRGRNYVQQPELLTHRTNPIHALRILSKRHRALSYSKPEVPSDFYLSLQFPVKFETAICLFTRPEPQYLFAESSKNPNKHCLNGVQLLNWWLSILDDILCHVFESTSQAKLQIPGESTAQVRRHLDSVQFGNWQVGYVFGKNSSDLAAYTIPLLPDDPKTRFLRQLAEEGRINIVDLETFWIELAERQEFRLSETVSVMGVRGIPSKLSTHVPSSDDVFTAPSKKRFDYIKSYITGEEYDTEEGAFEAFANIRDFFSLRLNRSLQMVVGTMSSIDKEKFKRPVNPEEAHSVTTLVTRKKPKK</sequence>
<evidence type="ECO:0000256" key="1">
    <source>
        <dbReference type="ARBA" id="ARBA00004123"/>
    </source>
</evidence>
<comment type="catalytic activity">
    <reaction evidence="9">
        <text>L-lysyl-[histone] + acetyl-CoA = N(6)-acetyl-L-lysyl-[histone] + CoA + H(+)</text>
        <dbReference type="Rhea" id="RHEA:21992"/>
        <dbReference type="Rhea" id="RHEA-COMP:9845"/>
        <dbReference type="Rhea" id="RHEA-COMP:11338"/>
        <dbReference type="ChEBI" id="CHEBI:15378"/>
        <dbReference type="ChEBI" id="CHEBI:29969"/>
        <dbReference type="ChEBI" id="CHEBI:57287"/>
        <dbReference type="ChEBI" id="CHEBI:57288"/>
        <dbReference type="ChEBI" id="CHEBI:61930"/>
        <dbReference type="EC" id="2.3.1.48"/>
    </reaction>
    <physiologicalReaction direction="left-to-right" evidence="9">
        <dbReference type="Rhea" id="RHEA:21993"/>
    </physiologicalReaction>
</comment>